<dbReference type="Pfam" id="PF24412">
    <property type="entry name" value="DUF7546"/>
    <property type="match status" value="1"/>
</dbReference>
<feature type="transmembrane region" description="Helical" evidence="1">
    <location>
        <begin position="86"/>
        <end position="113"/>
    </location>
</feature>
<name>A0AAE3FQK8_9EURY</name>
<feature type="transmembrane region" description="Helical" evidence="1">
    <location>
        <begin position="46"/>
        <end position="65"/>
    </location>
</feature>
<dbReference type="InterPro" id="IPR055968">
    <property type="entry name" value="DUF7546"/>
</dbReference>
<keyword evidence="1" id="KW-1133">Transmembrane helix</keyword>
<evidence type="ECO:0000313" key="2">
    <source>
        <dbReference type="EMBL" id="MCL9813063.1"/>
    </source>
</evidence>
<keyword evidence="1" id="KW-0812">Transmembrane</keyword>
<dbReference type="Proteomes" id="UP001202674">
    <property type="component" value="Unassembled WGS sequence"/>
</dbReference>
<proteinExistence type="predicted"/>
<sequence>MSSLTQRADLDRFLPDRNTALLYAVIINTQLILFGVYLLMLGQTSVTTFHLYPLIWLNVGAWALYRTSPADASVRTRRKAGVIAALYFGLLALFGGLIAPGASFYDVAFAGGLNVNVAGPPGLVPNLYYGGELIELSLMPAFIVGYAALAYLVYATIIDATNAAVSGLLGLVSCVSCTWPLIAAVVASITGGSASAFTAATSGFSFGLSTVIFVVTVGLLYWRPFGR</sequence>
<feature type="transmembrane region" description="Helical" evidence="1">
    <location>
        <begin position="20"/>
        <end position="40"/>
    </location>
</feature>
<feature type="transmembrane region" description="Helical" evidence="1">
    <location>
        <begin position="133"/>
        <end position="154"/>
    </location>
</feature>
<accession>A0AAE3FQK8</accession>
<dbReference type="EMBL" id="JAKRVY010000002">
    <property type="protein sequence ID" value="MCL9813063.1"/>
    <property type="molecule type" value="Genomic_DNA"/>
</dbReference>
<feature type="transmembrane region" description="Helical" evidence="1">
    <location>
        <begin position="166"/>
        <end position="190"/>
    </location>
</feature>
<dbReference type="RefSeq" id="WP_250595246.1">
    <property type="nucleotide sequence ID" value="NZ_JAKRVY010000002.1"/>
</dbReference>
<organism evidence="2 3">
    <name type="scientific">Natranaeroarchaeum aerophilus</name>
    <dbReference type="NCBI Taxonomy" id="2917711"/>
    <lineage>
        <taxon>Archaea</taxon>
        <taxon>Methanobacteriati</taxon>
        <taxon>Methanobacteriota</taxon>
        <taxon>Stenosarchaea group</taxon>
        <taxon>Halobacteria</taxon>
        <taxon>Halobacteriales</taxon>
        <taxon>Natronoarchaeaceae</taxon>
        <taxon>Natranaeroarchaeum</taxon>
    </lineage>
</organism>
<reference evidence="2 3" key="1">
    <citation type="journal article" date="2022" name="Syst. Appl. Microbiol.">
        <title>Natronocalculus amylovorans gen. nov., sp. nov., and Natranaeroarchaeum aerophilus sp. nov., dominant culturable amylolytic natronoarchaea from hypersaline soda lakes in southwestern Siberia.</title>
        <authorList>
            <person name="Sorokin D.Y."/>
            <person name="Elcheninov A.G."/>
            <person name="Khizhniak T.V."/>
            <person name="Koenen M."/>
            <person name="Bale N.J."/>
            <person name="Damste J.S.S."/>
            <person name="Kublanov I.V."/>
        </authorList>
    </citation>
    <scope>NUCLEOTIDE SEQUENCE [LARGE SCALE GENOMIC DNA]</scope>
    <source>
        <strain evidence="2 3">AArc-St1-1</strain>
    </source>
</reference>
<evidence type="ECO:0000313" key="3">
    <source>
        <dbReference type="Proteomes" id="UP001202674"/>
    </source>
</evidence>
<gene>
    <name evidence="2" type="ORF">AArcSt11_05285</name>
</gene>
<comment type="caution">
    <text evidence="2">The sequence shown here is derived from an EMBL/GenBank/DDBJ whole genome shotgun (WGS) entry which is preliminary data.</text>
</comment>
<keyword evidence="3" id="KW-1185">Reference proteome</keyword>
<dbReference type="AlphaFoldDB" id="A0AAE3FQK8"/>
<keyword evidence="1" id="KW-0472">Membrane</keyword>
<evidence type="ECO:0000256" key="1">
    <source>
        <dbReference type="SAM" id="Phobius"/>
    </source>
</evidence>
<feature type="transmembrane region" description="Helical" evidence="1">
    <location>
        <begin position="196"/>
        <end position="222"/>
    </location>
</feature>
<protein>
    <submittedName>
        <fullName evidence="2">Uncharacterized protein</fullName>
    </submittedName>
</protein>